<dbReference type="Pfam" id="PF00675">
    <property type="entry name" value="Peptidase_M16"/>
    <property type="match status" value="1"/>
</dbReference>
<dbReference type="GO" id="GO:0006508">
    <property type="term" value="P:proteolysis"/>
    <property type="evidence" value="ECO:0007669"/>
    <property type="project" value="InterPro"/>
</dbReference>
<dbReference type="PANTHER" id="PTHR11851">
    <property type="entry name" value="METALLOPROTEASE"/>
    <property type="match status" value="1"/>
</dbReference>
<evidence type="ECO:0000259" key="4">
    <source>
        <dbReference type="Pfam" id="PF05193"/>
    </source>
</evidence>
<evidence type="ECO:0000256" key="1">
    <source>
        <dbReference type="ARBA" id="ARBA00007261"/>
    </source>
</evidence>
<name>A0A964FGM7_9CYAN</name>
<dbReference type="InterPro" id="IPR011765">
    <property type="entry name" value="Pept_M16_N"/>
</dbReference>
<dbReference type="PROSITE" id="PS00143">
    <property type="entry name" value="INSULINASE"/>
    <property type="match status" value="1"/>
</dbReference>
<feature type="domain" description="Peptidase M16 N-terminal" evidence="3">
    <location>
        <begin position="28"/>
        <end position="172"/>
    </location>
</feature>
<comment type="similarity">
    <text evidence="1 2">Belongs to the peptidase M16 family.</text>
</comment>
<sequence length="424" mass="47577">MPILSQSVYNAPFNAKTFELSNGLTIIHQYLPATSVVVADIWVQAGAIAEPTKWSGMAHFLEHMIFKGSPNVMVGEFDWLIENTGGIANAATSYDYAHFYLTTAAPHLEKTLPALADILLRANIADEEFVREREVVIEEIYSSNDDPDFLGFQALCQNTYQCHPYRRSILGDEELLLEHTPNQMRCFHRTHYQPENMTVVIVGGVEQERALALVNENFSDFSVRSECPPVIVEAEPAAIAVRRQELHLPRIEQARLLMAWVCPGAQNLTQAIALDLIALILSGGRSSGLVRELREERQLVMDIDCNLSLQKDSSMFTIAAWLETANLEMVENIISDRLERLQKDPIPETEILRAKRQLINDYIFSTETPSQLASIYGFYNIVATAADSARYPQIVSKLQSEELQAIASNYLSPECYAITILKPA</sequence>
<dbReference type="InterPro" id="IPR007863">
    <property type="entry name" value="Peptidase_M16_C"/>
</dbReference>
<evidence type="ECO:0000259" key="3">
    <source>
        <dbReference type="Pfam" id="PF00675"/>
    </source>
</evidence>
<organism evidence="5 6">
    <name type="scientific">Waterburya agarophytonicola KI4</name>
    <dbReference type="NCBI Taxonomy" id="2874699"/>
    <lineage>
        <taxon>Bacteria</taxon>
        <taxon>Bacillati</taxon>
        <taxon>Cyanobacteriota</taxon>
        <taxon>Cyanophyceae</taxon>
        <taxon>Pleurocapsales</taxon>
        <taxon>Hyellaceae</taxon>
        <taxon>Waterburya</taxon>
        <taxon>Waterburya agarophytonicola</taxon>
    </lineage>
</organism>
<dbReference type="AlphaFoldDB" id="A0A964FGM7"/>
<proteinExistence type="inferred from homology"/>
<dbReference type="InterPro" id="IPR001431">
    <property type="entry name" value="Pept_M16_Zn_BS"/>
</dbReference>
<dbReference type="GO" id="GO:0004222">
    <property type="term" value="F:metalloendopeptidase activity"/>
    <property type="evidence" value="ECO:0007669"/>
    <property type="project" value="InterPro"/>
</dbReference>
<dbReference type="SUPFAM" id="SSF63411">
    <property type="entry name" value="LuxS/MPP-like metallohydrolase"/>
    <property type="match status" value="2"/>
</dbReference>
<dbReference type="EMBL" id="JADWDC010000037">
    <property type="protein sequence ID" value="MCC0178197.1"/>
    <property type="molecule type" value="Genomic_DNA"/>
</dbReference>
<dbReference type="InterPro" id="IPR011249">
    <property type="entry name" value="Metalloenz_LuxS/M16"/>
</dbReference>
<evidence type="ECO:0000256" key="2">
    <source>
        <dbReference type="RuleBase" id="RU004447"/>
    </source>
</evidence>
<dbReference type="GO" id="GO:0046872">
    <property type="term" value="F:metal ion binding"/>
    <property type="evidence" value="ECO:0007669"/>
    <property type="project" value="InterPro"/>
</dbReference>
<dbReference type="Pfam" id="PF05193">
    <property type="entry name" value="Peptidase_M16_C"/>
    <property type="match status" value="1"/>
</dbReference>
<dbReference type="RefSeq" id="WP_229641264.1">
    <property type="nucleotide sequence ID" value="NZ_JADWDC010000037.1"/>
</dbReference>
<dbReference type="InterPro" id="IPR050361">
    <property type="entry name" value="MPP/UQCRC_Complex"/>
</dbReference>
<dbReference type="Proteomes" id="UP000729733">
    <property type="component" value="Unassembled WGS sequence"/>
</dbReference>
<keyword evidence="6" id="KW-1185">Reference proteome</keyword>
<dbReference type="Gene3D" id="3.30.830.10">
    <property type="entry name" value="Metalloenzyme, LuxS/M16 peptidase-like"/>
    <property type="match status" value="2"/>
</dbReference>
<feature type="domain" description="Peptidase M16 C-terminal" evidence="4">
    <location>
        <begin position="180"/>
        <end position="358"/>
    </location>
</feature>
<protein>
    <submittedName>
        <fullName evidence="5">Insulinase family protein</fullName>
    </submittedName>
</protein>
<reference evidence="5" key="1">
    <citation type="journal article" date="2021" name="Antonie Van Leeuwenhoek">
        <title>Draft genome and description of Waterburya agarophytonicola gen. nov. sp. nov. (Pleurocapsales, Cyanobacteria): a seaweed symbiont.</title>
        <authorList>
            <person name="Bonthond G."/>
            <person name="Shalygin S."/>
            <person name="Bayer T."/>
            <person name="Weinberger F."/>
        </authorList>
    </citation>
    <scope>NUCLEOTIDE SEQUENCE</scope>
    <source>
        <strain evidence="5">KI4</strain>
    </source>
</reference>
<dbReference type="PANTHER" id="PTHR11851:SF49">
    <property type="entry name" value="MITOCHONDRIAL-PROCESSING PEPTIDASE SUBUNIT ALPHA"/>
    <property type="match status" value="1"/>
</dbReference>
<evidence type="ECO:0000313" key="5">
    <source>
        <dbReference type="EMBL" id="MCC0178197.1"/>
    </source>
</evidence>
<accession>A0A964FGM7</accession>
<evidence type="ECO:0000313" key="6">
    <source>
        <dbReference type="Proteomes" id="UP000729733"/>
    </source>
</evidence>
<comment type="caution">
    <text evidence="5">The sequence shown here is derived from an EMBL/GenBank/DDBJ whole genome shotgun (WGS) entry which is preliminary data.</text>
</comment>
<gene>
    <name evidence="5" type="ORF">I4641_14535</name>
</gene>